<dbReference type="Proteomes" id="UP000324575">
    <property type="component" value="Unassembled WGS sequence"/>
</dbReference>
<evidence type="ECO:0000313" key="1">
    <source>
        <dbReference type="EMBL" id="KAA6301290.1"/>
    </source>
</evidence>
<dbReference type="NCBIfam" id="TIGR02145">
    <property type="entry name" value="Fib_succ_major"/>
    <property type="match status" value="1"/>
</dbReference>
<name>A0A5M8NX58_9BACT</name>
<dbReference type="AlphaFoldDB" id="A0A5M8NX58"/>
<protein>
    <submittedName>
        <fullName evidence="1">Uncharacterized protein</fullName>
    </submittedName>
</protein>
<dbReference type="EMBL" id="SNRX01000022">
    <property type="protein sequence ID" value="KAA6301290.1"/>
    <property type="molecule type" value="Genomic_DNA"/>
</dbReference>
<comment type="caution">
    <text evidence="1">The sequence shown here is derived from an EMBL/GenBank/DDBJ whole genome shotgun (WGS) entry which is preliminary data.</text>
</comment>
<sequence length="194" mass="21912">MPQKLLPAYYPKADFLSYPEYVKELGLLYTWAAANSTSQNICPAGWHLPDTAEYRVLMNEILLNYPLYSSNLDFYDYTGISIYEPDNVHSVRVASAMLSPAREYPLAIQPDKSSNVFNLSSNFFYPFREYFTGESKSGREGGFAGKLAGAHNLANASLSLINEVEQTEFATIAYHWTKTESVNKTHAYTFDLIL</sequence>
<evidence type="ECO:0000313" key="2">
    <source>
        <dbReference type="Proteomes" id="UP000324575"/>
    </source>
</evidence>
<accession>A0A5M8NX58</accession>
<reference evidence="1 2" key="1">
    <citation type="submission" date="2019-03" db="EMBL/GenBank/DDBJ databases">
        <title>Single cell metagenomics reveals metabolic interactions within the superorganism composed of flagellate Streblomastix strix and complex community of Bacteroidetes bacteria on its surface.</title>
        <authorList>
            <person name="Treitli S.C."/>
            <person name="Kolisko M."/>
            <person name="Husnik F."/>
            <person name="Keeling P."/>
            <person name="Hampl V."/>
        </authorList>
    </citation>
    <scope>NUCLEOTIDE SEQUENCE [LARGE SCALE GENOMIC DNA]</scope>
    <source>
        <strain evidence="1">St1</strain>
    </source>
</reference>
<proteinExistence type="predicted"/>
<dbReference type="InterPro" id="IPR011871">
    <property type="entry name" value="Fib_succ_major"/>
</dbReference>
<organism evidence="1 2">
    <name type="scientific">Candidatus Ordinivivax streblomastigis</name>
    <dbReference type="NCBI Taxonomy" id="2540710"/>
    <lineage>
        <taxon>Bacteria</taxon>
        <taxon>Pseudomonadati</taxon>
        <taxon>Bacteroidota</taxon>
        <taxon>Bacteroidia</taxon>
        <taxon>Bacteroidales</taxon>
        <taxon>Candidatus Ordinivivax</taxon>
    </lineage>
</organism>
<gene>
    <name evidence="1" type="ORF">EZS26_002599</name>
</gene>